<evidence type="ECO:0000256" key="1">
    <source>
        <dbReference type="SAM" id="Phobius"/>
    </source>
</evidence>
<keyword evidence="1" id="KW-1133">Transmembrane helix</keyword>
<keyword evidence="1" id="KW-0472">Membrane</keyword>
<evidence type="ECO:0000313" key="2">
    <source>
        <dbReference type="EMBL" id="MPN24913.1"/>
    </source>
</evidence>
<name>A0A645GMI3_9ZZZZ</name>
<sequence>MVLPVATLTFRALDARHFAKGYQSKNIMRQMMASLASAVAAVALQDSRFVQHTHLVERVTPSNTAALSWLDTMQAHFEHLGYTATQAHGAALAELSALVDQQALFMACQSLYQWLAAAAAVAAVVVMAQRHLR</sequence>
<keyword evidence="1" id="KW-0812">Transmembrane</keyword>
<reference evidence="2" key="1">
    <citation type="submission" date="2019-08" db="EMBL/GenBank/DDBJ databases">
        <authorList>
            <person name="Kucharzyk K."/>
            <person name="Murdoch R.W."/>
            <person name="Higgins S."/>
            <person name="Loffler F."/>
        </authorList>
    </citation>
    <scope>NUCLEOTIDE SEQUENCE</scope>
</reference>
<proteinExistence type="predicted"/>
<feature type="transmembrane region" description="Helical" evidence="1">
    <location>
        <begin position="111"/>
        <end position="128"/>
    </location>
</feature>
<organism evidence="2">
    <name type="scientific">bioreactor metagenome</name>
    <dbReference type="NCBI Taxonomy" id="1076179"/>
    <lineage>
        <taxon>unclassified sequences</taxon>
        <taxon>metagenomes</taxon>
        <taxon>ecological metagenomes</taxon>
    </lineage>
</organism>
<dbReference type="AlphaFoldDB" id="A0A645GMI3"/>
<gene>
    <name evidence="2" type="ORF">SDC9_172318</name>
</gene>
<dbReference type="EMBL" id="VSSQ01073922">
    <property type="protein sequence ID" value="MPN24913.1"/>
    <property type="molecule type" value="Genomic_DNA"/>
</dbReference>
<accession>A0A645GMI3</accession>
<comment type="caution">
    <text evidence="2">The sequence shown here is derived from an EMBL/GenBank/DDBJ whole genome shotgun (WGS) entry which is preliminary data.</text>
</comment>
<protein>
    <submittedName>
        <fullName evidence="2">Uncharacterized protein</fullName>
    </submittedName>
</protein>